<keyword evidence="5 7" id="KW-1133">Transmembrane helix</keyword>
<dbReference type="Proteomes" id="UP000316079">
    <property type="component" value="Unassembled WGS sequence"/>
</dbReference>
<evidence type="ECO:0000256" key="6">
    <source>
        <dbReference type="ARBA" id="ARBA00023136"/>
    </source>
</evidence>
<reference evidence="8 9" key="1">
    <citation type="journal article" date="2019" name="Sci. Data">
        <title>Hybrid genome assembly and annotation of Danionella translucida.</title>
        <authorList>
            <person name="Kadobianskyi M."/>
            <person name="Schulze L."/>
            <person name="Schuelke M."/>
            <person name="Judkewitz B."/>
        </authorList>
    </citation>
    <scope>NUCLEOTIDE SEQUENCE [LARGE SCALE GENOMIC DNA]</scope>
    <source>
        <strain evidence="8 9">Bolton</strain>
    </source>
</reference>
<proteinExistence type="inferred from homology"/>
<name>A0A553QXV6_9TELE</name>
<gene>
    <name evidence="8" type="ORF">DNTS_033860</name>
</gene>
<evidence type="ECO:0000313" key="8">
    <source>
        <dbReference type="EMBL" id="TRY94803.1"/>
    </source>
</evidence>
<dbReference type="InterPro" id="IPR050895">
    <property type="entry name" value="XK-related_scramblase"/>
</dbReference>
<dbReference type="GO" id="GO:0005886">
    <property type="term" value="C:plasma membrane"/>
    <property type="evidence" value="ECO:0007669"/>
    <property type="project" value="UniProtKB-SubCell"/>
</dbReference>
<comment type="subcellular location">
    <subcellularLocation>
        <location evidence="1">Cell membrane</location>
        <topology evidence="1">Multi-pass membrane protein</topology>
    </subcellularLocation>
    <subcellularLocation>
        <location evidence="7">Membrane</location>
        <topology evidence="7">Multi-pass membrane protein</topology>
    </subcellularLocation>
</comment>
<evidence type="ECO:0000256" key="3">
    <source>
        <dbReference type="ARBA" id="ARBA00022475"/>
    </source>
</evidence>
<feature type="transmembrane region" description="Helical" evidence="7">
    <location>
        <begin position="132"/>
        <end position="155"/>
    </location>
</feature>
<comment type="caution">
    <text evidence="8">The sequence shown here is derived from an EMBL/GenBank/DDBJ whole genome shotgun (WGS) entry which is preliminary data.</text>
</comment>
<feature type="non-terminal residue" evidence="8">
    <location>
        <position position="285"/>
    </location>
</feature>
<feature type="transmembrane region" description="Helical" evidence="7">
    <location>
        <begin position="175"/>
        <end position="192"/>
    </location>
</feature>
<evidence type="ECO:0000256" key="1">
    <source>
        <dbReference type="ARBA" id="ARBA00004651"/>
    </source>
</evidence>
<accession>A0A553QXV6</accession>
<dbReference type="PANTHER" id="PTHR16024:SF13">
    <property type="entry name" value="XK-RELATED PROTEIN 9"/>
    <property type="match status" value="1"/>
</dbReference>
<dbReference type="InterPro" id="IPR018629">
    <property type="entry name" value="XK-rel"/>
</dbReference>
<dbReference type="AlphaFoldDB" id="A0A553QXV6"/>
<evidence type="ECO:0000313" key="9">
    <source>
        <dbReference type="Proteomes" id="UP000316079"/>
    </source>
</evidence>
<keyword evidence="9" id="KW-1185">Reference proteome</keyword>
<evidence type="ECO:0000256" key="7">
    <source>
        <dbReference type="RuleBase" id="RU910716"/>
    </source>
</evidence>
<dbReference type="PANTHER" id="PTHR16024">
    <property type="entry name" value="XK-RELATED PROTEIN"/>
    <property type="match status" value="1"/>
</dbReference>
<sequence length="285" mass="32959">MTETRKLARKKRMRGSPVALLLGYMFCRLGFVQDQTKEEKLYLSGLAADLSMLRMFETFLESVPQLILQAYIILEHQHRSHLQYISMAFIAWSTVDYRLCLRRSLTYVNKMPFGIPTAVYLSYKVFTITPRILSLTLFIILCPFSILLMALLWLVGTIWVFLEKTDFCSTQLLEYFYRAIIGVILIFTFFNIRGQKTKIPMTVYYIFSVCENLAAPILLFLLKPEYEGTDYFLPILCFILLSNSMGLGFLGLYYCLLHPRGAKTETERLQDVVDGKANNNESQNG</sequence>
<keyword evidence="6 7" id="KW-0472">Membrane</keyword>
<keyword evidence="3" id="KW-1003">Cell membrane</keyword>
<evidence type="ECO:0000256" key="5">
    <source>
        <dbReference type="ARBA" id="ARBA00022989"/>
    </source>
</evidence>
<protein>
    <recommendedName>
        <fullName evidence="7">XK-related protein</fullName>
    </recommendedName>
</protein>
<organism evidence="8 9">
    <name type="scientific">Danionella cerebrum</name>
    <dbReference type="NCBI Taxonomy" id="2873325"/>
    <lineage>
        <taxon>Eukaryota</taxon>
        <taxon>Metazoa</taxon>
        <taxon>Chordata</taxon>
        <taxon>Craniata</taxon>
        <taxon>Vertebrata</taxon>
        <taxon>Euteleostomi</taxon>
        <taxon>Actinopterygii</taxon>
        <taxon>Neopterygii</taxon>
        <taxon>Teleostei</taxon>
        <taxon>Ostariophysi</taxon>
        <taxon>Cypriniformes</taxon>
        <taxon>Danionidae</taxon>
        <taxon>Danioninae</taxon>
        <taxon>Danionella</taxon>
    </lineage>
</organism>
<feature type="transmembrane region" description="Helical" evidence="7">
    <location>
        <begin position="233"/>
        <end position="256"/>
    </location>
</feature>
<dbReference type="EMBL" id="SRMA01025424">
    <property type="protein sequence ID" value="TRY94803.1"/>
    <property type="molecule type" value="Genomic_DNA"/>
</dbReference>
<evidence type="ECO:0000256" key="2">
    <source>
        <dbReference type="ARBA" id="ARBA00008789"/>
    </source>
</evidence>
<dbReference type="OrthoDB" id="8190653at2759"/>
<feature type="transmembrane region" description="Helical" evidence="7">
    <location>
        <begin position="204"/>
        <end position="221"/>
    </location>
</feature>
<comment type="similarity">
    <text evidence="2 7">Belongs to the XK family.</text>
</comment>
<keyword evidence="4 7" id="KW-0812">Transmembrane</keyword>
<dbReference type="Pfam" id="PF09815">
    <property type="entry name" value="XK-related"/>
    <property type="match status" value="1"/>
</dbReference>
<evidence type="ECO:0000256" key="4">
    <source>
        <dbReference type="ARBA" id="ARBA00022692"/>
    </source>
</evidence>